<evidence type="ECO:0000256" key="1">
    <source>
        <dbReference type="ARBA" id="ARBA00022490"/>
    </source>
</evidence>
<dbReference type="FunFam" id="3.30.950.10:FF:000002">
    <property type="entry name" value="Ribosomal RNA small subunit methyltransferase I"/>
    <property type="match status" value="1"/>
</dbReference>
<dbReference type="CDD" id="cd11648">
    <property type="entry name" value="RsmI"/>
    <property type="match status" value="1"/>
</dbReference>
<evidence type="ECO:0000259" key="7">
    <source>
        <dbReference type="Pfam" id="PF00590"/>
    </source>
</evidence>
<dbReference type="PIRSF" id="PIRSF005917">
    <property type="entry name" value="MTase_YraL"/>
    <property type="match status" value="1"/>
</dbReference>
<comment type="similarity">
    <text evidence="6">Belongs to the methyltransferase superfamily. RsmI family.</text>
</comment>
<dbReference type="KEGG" id="xdi:EZH22_06515"/>
<comment type="subcellular location">
    <subcellularLocation>
        <location evidence="6">Cytoplasm</location>
    </subcellularLocation>
</comment>
<keyword evidence="5 6" id="KW-0949">S-adenosyl-L-methionine</keyword>
<dbReference type="InterPro" id="IPR008189">
    <property type="entry name" value="rRNA_ssu_MeTfrase_I"/>
</dbReference>
<keyword evidence="2 6" id="KW-0698">rRNA processing</keyword>
<dbReference type="Proteomes" id="UP000596427">
    <property type="component" value="Chromosome"/>
</dbReference>
<dbReference type="InterPro" id="IPR035996">
    <property type="entry name" value="4pyrrol_Methylase_sf"/>
</dbReference>
<feature type="domain" description="RsmI HTH" evidence="8">
    <location>
        <begin position="264"/>
        <end position="306"/>
    </location>
</feature>
<dbReference type="GO" id="GO:0005737">
    <property type="term" value="C:cytoplasm"/>
    <property type="evidence" value="ECO:0007669"/>
    <property type="project" value="UniProtKB-SubCell"/>
</dbReference>
<evidence type="ECO:0000256" key="6">
    <source>
        <dbReference type="HAMAP-Rule" id="MF_01877"/>
    </source>
</evidence>
<gene>
    <name evidence="6 9" type="primary">rsmI</name>
    <name evidence="9" type="ORF">EZH22_06515</name>
</gene>
<keyword evidence="10" id="KW-1185">Reference proteome</keyword>
<organism evidence="9 10">
    <name type="scientific">Xanthobacter dioxanivorans</name>
    <dbReference type="NCBI Taxonomy" id="2528964"/>
    <lineage>
        <taxon>Bacteria</taxon>
        <taxon>Pseudomonadati</taxon>
        <taxon>Pseudomonadota</taxon>
        <taxon>Alphaproteobacteria</taxon>
        <taxon>Hyphomicrobiales</taxon>
        <taxon>Xanthobacteraceae</taxon>
        <taxon>Xanthobacter</taxon>
    </lineage>
</organism>
<sequence>MTSPHRSPSPARPEPHAAGGAKTFLLAGTTVSPPPLSPGLHVVATPIGNLADVTIRALETLAAADIIACEDTRMSRRLLDRYGITTSLVPYHDHNGASARPKLLARLAGGARVALISDAGTPLVSDPGFKLVVEAAEAGHKVHPVPGASALLAALVAAGLPTDCFLFDGFLPPKGGQRRNRIAALATVPATLVFYESGPRLAESLADLAERLGPRKAAICRELTKTFEEVRRGDLPTLAAHYAGVEAPRGEIVLVIGPPLEEAAGDAAVDAALARALRESSLKDAVAAVAAVTGRPKREVYARALAVTEGRSGPQPAGDD</sequence>
<feature type="domain" description="Tetrapyrrole methylase" evidence="7">
    <location>
        <begin position="40"/>
        <end position="238"/>
    </location>
</feature>
<protein>
    <recommendedName>
        <fullName evidence="6">Ribosomal RNA small subunit methyltransferase I</fullName>
        <ecNumber evidence="6">2.1.1.198</ecNumber>
    </recommendedName>
    <alternativeName>
        <fullName evidence="6">16S rRNA 2'-O-ribose C1402 methyltransferase</fullName>
    </alternativeName>
    <alternativeName>
        <fullName evidence="6">rRNA (cytidine-2'-O-)-methyltransferase RsmI</fullName>
    </alternativeName>
</protein>
<dbReference type="Pfam" id="PF00590">
    <property type="entry name" value="TP_methylase"/>
    <property type="match status" value="1"/>
</dbReference>
<name>A0A974PRU8_9HYPH</name>
<dbReference type="EC" id="2.1.1.198" evidence="6"/>
<keyword evidence="4 6" id="KW-0808">Transferase</keyword>
<dbReference type="SUPFAM" id="SSF53790">
    <property type="entry name" value="Tetrapyrrole methylase"/>
    <property type="match status" value="1"/>
</dbReference>
<dbReference type="Gene3D" id="3.30.950.10">
    <property type="entry name" value="Methyltransferase, Cobalt-precorrin-4 Transmethylase, Domain 2"/>
    <property type="match status" value="1"/>
</dbReference>
<evidence type="ECO:0000259" key="8">
    <source>
        <dbReference type="Pfam" id="PF23016"/>
    </source>
</evidence>
<keyword evidence="3 6" id="KW-0489">Methyltransferase</keyword>
<dbReference type="PROSITE" id="PS01296">
    <property type="entry name" value="RSMI"/>
    <property type="match status" value="1"/>
</dbReference>
<dbReference type="Gene3D" id="3.40.1010.10">
    <property type="entry name" value="Cobalt-precorrin-4 Transmethylase, Domain 1"/>
    <property type="match status" value="1"/>
</dbReference>
<evidence type="ECO:0000256" key="5">
    <source>
        <dbReference type="ARBA" id="ARBA00022691"/>
    </source>
</evidence>
<dbReference type="FunFam" id="3.40.1010.10:FF:000007">
    <property type="entry name" value="Ribosomal RNA small subunit methyltransferase I"/>
    <property type="match status" value="1"/>
</dbReference>
<dbReference type="InterPro" id="IPR000878">
    <property type="entry name" value="4pyrrol_Mease"/>
</dbReference>
<dbReference type="AlphaFoldDB" id="A0A974PRU8"/>
<evidence type="ECO:0000256" key="3">
    <source>
        <dbReference type="ARBA" id="ARBA00022603"/>
    </source>
</evidence>
<reference evidence="9 10" key="1">
    <citation type="submission" date="2020-10" db="EMBL/GenBank/DDBJ databases">
        <title>Degradation of 1,4-Dioxane by Xanthobacter sp. YN2, via a Novel Group-2 Soluble Di-Iron Monooxygenase.</title>
        <authorList>
            <person name="Ma F."/>
            <person name="Wang Y."/>
            <person name="Yang J."/>
            <person name="Guo H."/>
            <person name="Su D."/>
            <person name="Yu L."/>
        </authorList>
    </citation>
    <scope>NUCLEOTIDE SEQUENCE [LARGE SCALE GENOMIC DNA]</scope>
    <source>
        <strain evidence="9 10">YN2</strain>
    </source>
</reference>
<evidence type="ECO:0000313" key="10">
    <source>
        <dbReference type="Proteomes" id="UP000596427"/>
    </source>
</evidence>
<evidence type="ECO:0000256" key="4">
    <source>
        <dbReference type="ARBA" id="ARBA00022679"/>
    </source>
</evidence>
<dbReference type="RefSeq" id="WP_203194914.1">
    <property type="nucleotide sequence ID" value="NZ_CP063362.1"/>
</dbReference>
<evidence type="ECO:0000256" key="2">
    <source>
        <dbReference type="ARBA" id="ARBA00022552"/>
    </source>
</evidence>
<comment type="catalytic activity">
    <reaction evidence="6">
        <text>cytidine(1402) in 16S rRNA + S-adenosyl-L-methionine = 2'-O-methylcytidine(1402) in 16S rRNA + S-adenosyl-L-homocysteine + H(+)</text>
        <dbReference type="Rhea" id="RHEA:42924"/>
        <dbReference type="Rhea" id="RHEA-COMP:10285"/>
        <dbReference type="Rhea" id="RHEA-COMP:10286"/>
        <dbReference type="ChEBI" id="CHEBI:15378"/>
        <dbReference type="ChEBI" id="CHEBI:57856"/>
        <dbReference type="ChEBI" id="CHEBI:59789"/>
        <dbReference type="ChEBI" id="CHEBI:74495"/>
        <dbReference type="ChEBI" id="CHEBI:82748"/>
        <dbReference type="EC" id="2.1.1.198"/>
    </reaction>
</comment>
<dbReference type="InterPro" id="IPR014777">
    <property type="entry name" value="4pyrrole_Mease_sub1"/>
</dbReference>
<dbReference type="Pfam" id="PF23016">
    <property type="entry name" value="RsmI_C"/>
    <property type="match status" value="1"/>
</dbReference>
<proteinExistence type="inferred from homology"/>
<accession>A0A974PRU8</accession>
<dbReference type="InterPro" id="IPR018063">
    <property type="entry name" value="SAM_MeTrfase_RsmI_CS"/>
</dbReference>
<dbReference type="NCBIfam" id="TIGR00096">
    <property type="entry name" value="16S rRNA (cytidine(1402)-2'-O)-methyltransferase"/>
    <property type="match status" value="1"/>
</dbReference>
<evidence type="ECO:0000313" key="9">
    <source>
        <dbReference type="EMBL" id="QRG08000.1"/>
    </source>
</evidence>
<dbReference type="PANTHER" id="PTHR46111:SF1">
    <property type="entry name" value="RIBOSOMAL RNA SMALL SUBUNIT METHYLTRANSFERASE I"/>
    <property type="match status" value="1"/>
</dbReference>
<dbReference type="InterPro" id="IPR014776">
    <property type="entry name" value="4pyrrole_Mease_sub2"/>
</dbReference>
<dbReference type="PANTHER" id="PTHR46111">
    <property type="entry name" value="RIBOSOMAL RNA SMALL SUBUNIT METHYLTRANSFERASE I"/>
    <property type="match status" value="1"/>
</dbReference>
<dbReference type="EMBL" id="CP063362">
    <property type="protein sequence ID" value="QRG08000.1"/>
    <property type="molecule type" value="Genomic_DNA"/>
</dbReference>
<dbReference type="InterPro" id="IPR053910">
    <property type="entry name" value="RsmI_HTH"/>
</dbReference>
<keyword evidence="1 6" id="KW-0963">Cytoplasm</keyword>
<comment type="function">
    <text evidence="6">Catalyzes the 2'-O-methylation of the ribose of cytidine 1402 (C1402) in 16S rRNA.</text>
</comment>
<dbReference type="HAMAP" id="MF_01877">
    <property type="entry name" value="16SrRNA_methyltr_I"/>
    <property type="match status" value="1"/>
</dbReference>
<dbReference type="GO" id="GO:0070677">
    <property type="term" value="F:rRNA (cytosine-2'-O-)-methyltransferase activity"/>
    <property type="evidence" value="ECO:0007669"/>
    <property type="project" value="UniProtKB-UniRule"/>
</dbReference>